<comment type="caution">
    <text evidence="10">The sequence shown here is derived from an EMBL/GenBank/DDBJ whole genome shotgun (WGS) entry which is preliminary data.</text>
</comment>
<dbReference type="EMBL" id="CAJNOE010001399">
    <property type="protein sequence ID" value="CAF1419724.1"/>
    <property type="molecule type" value="Genomic_DNA"/>
</dbReference>
<evidence type="ECO:0000256" key="8">
    <source>
        <dbReference type="SAM" id="Phobius"/>
    </source>
</evidence>
<sequence length="292" mass="33568">MADIPRIFAILRVIGYGLAVLLAIIYAIPILFLRRFRHRNNILTLNISLVVMFCSAFWCMYFIMFEFYPNTLFQNATCPLLFYAQIVCTCQLPFTFLMITINRFCSIIYTTKAFFKTKKFIAICIATQWIGGFLVAIPFPIFIKPYCNLPFWMMVYVLIVVEIVPPIVTLILNLLIFKHAHNSSRRIQAGNGITQHNTTSAVITNAIKELRKASRRDLSLLKHTLVMFGILVIGWVPLYLLIVIDFAGNVSPLVYTSIELLCVSGFSCTIIDLYLYNHELRRYIRSKICACL</sequence>
<name>A0A815M4Y5_9BILA</name>
<evidence type="ECO:0000256" key="7">
    <source>
        <dbReference type="ARBA" id="ARBA00023224"/>
    </source>
</evidence>
<dbReference type="InterPro" id="IPR000276">
    <property type="entry name" value="GPCR_Rhodpsn"/>
</dbReference>
<keyword evidence="7" id="KW-0807">Transducer</keyword>
<accession>A0A815M4Y5</accession>
<keyword evidence="6" id="KW-0675">Receptor</keyword>
<evidence type="ECO:0000256" key="2">
    <source>
        <dbReference type="ARBA" id="ARBA00022692"/>
    </source>
</evidence>
<evidence type="ECO:0000256" key="5">
    <source>
        <dbReference type="ARBA" id="ARBA00023136"/>
    </source>
</evidence>
<evidence type="ECO:0000256" key="4">
    <source>
        <dbReference type="ARBA" id="ARBA00023040"/>
    </source>
</evidence>
<keyword evidence="4" id="KW-0297">G-protein coupled receptor</keyword>
<reference evidence="10" key="1">
    <citation type="submission" date="2021-02" db="EMBL/GenBank/DDBJ databases">
        <authorList>
            <person name="Nowell W R."/>
        </authorList>
    </citation>
    <scope>NUCLEOTIDE SEQUENCE</scope>
</reference>
<dbReference type="GO" id="GO:0008188">
    <property type="term" value="F:neuropeptide receptor activity"/>
    <property type="evidence" value="ECO:0007669"/>
    <property type="project" value="TreeGrafter"/>
</dbReference>
<evidence type="ECO:0000256" key="6">
    <source>
        <dbReference type="ARBA" id="ARBA00023170"/>
    </source>
</evidence>
<evidence type="ECO:0000256" key="1">
    <source>
        <dbReference type="ARBA" id="ARBA00004141"/>
    </source>
</evidence>
<proteinExistence type="predicted"/>
<dbReference type="AlphaFoldDB" id="A0A815M4Y5"/>
<organism evidence="10 11">
    <name type="scientific">Adineta steineri</name>
    <dbReference type="NCBI Taxonomy" id="433720"/>
    <lineage>
        <taxon>Eukaryota</taxon>
        <taxon>Metazoa</taxon>
        <taxon>Spiralia</taxon>
        <taxon>Gnathifera</taxon>
        <taxon>Rotifera</taxon>
        <taxon>Eurotatoria</taxon>
        <taxon>Bdelloidea</taxon>
        <taxon>Adinetida</taxon>
        <taxon>Adinetidae</taxon>
        <taxon>Adineta</taxon>
    </lineage>
</organism>
<dbReference type="CDD" id="cd00637">
    <property type="entry name" value="7tm_classA_rhodopsin-like"/>
    <property type="match status" value="1"/>
</dbReference>
<keyword evidence="3 8" id="KW-1133">Transmembrane helix</keyword>
<protein>
    <recommendedName>
        <fullName evidence="9">G-protein coupled receptors family 1 profile domain-containing protein</fullName>
    </recommendedName>
</protein>
<feature type="transmembrane region" description="Helical" evidence="8">
    <location>
        <begin position="225"/>
        <end position="247"/>
    </location>
</feature>
<dbReference type="PANTHER" id="PTHR24238">
    <property type="entry name" value="G-PROTEIN COUPLED RECEPTOR"/>
    <property type="match status" value="1"/>
</dbReference>
<feature type="transmembrane region" description="Helical" evidence="8">
    <location>
        <begin position="120"/>
        <end position="143"/>
    </location>
</feature>
<feature type="transmembrane region" description="Helical" evidence="8">
    <location>
        <begin position="13"/>
        <end position="33"/>
    </location>
</feature>
<keyword evidence="2 8" id="KW-0812">Transmembrane</keyword>
<dbReference type="PANTHER" id="PTHR24238:SF57">
    <property type="entry name" value="G-PROTEIN COUPLED RECEPTOR 83"/>
    <property type="match status" value="1"/>
</dbReference>
<evidence type="ECO:0000256" key="3">
    <source>
        <dbReference type="ARBA" id="ARBA00022989"/>
    </source>
</evidence>
<keyword evidence="5 8" id="KW-0472">Membrane</keyword>
<feature type="transmembrane region" description="Helical" evidence="8">
    <location>
        <begin position="253"/>
        <end position="276"/>
    </location>
</feature>
<evidence type="ECO:0000259" key="9">
    <source>
        <dbReference type="PROSITE" id="PS50262"/>
    </source>
</evidence>
<feature type="transmembrane region" description="Helical" evidence="8">
    <location>
        <begin position="45"/>
        <end position="68"/>
    </location>
</feature>
<dbReference type="Proteomes" id="UP000663860">
    <property type="component" value="Unassembled WGS sequence"/>
</dbReference>
<dbReference type="GO" id="GO:0005886">
    <property type="term" value="C:plasma membrane"/>
    <property type="evidence" value="ECO:0007669"/>
    <property type="project" value="TreeGrafter"/>
</dbReference>
<feature type="transmembrane region" description="Helical" evidence="8">
    <location>
        <begin position="80"/>
        <end position="99"/>
    </location>
</feature>
<evidence type="ECO:0000313" key="11">
    <source>
        <dbReference type="Proteomes" id="UP000663860"/>
    </source>
</evidence>
<dbReference type="SUPFAM" id="SSF81321">
    <property type="entry name" value="Family A G protein-coupled receptor-like"/>
    <property type="match status" value="1"/>
</dbReference>
<gene>
    <name evidence="10" type="ORF">IZO911_LOCUS40596</name>
</gene>
<dbReference type="InterPro" id="IPR017452">
    <property type="entry name" value="GPCR_Rhodpsn_7TM"/>
</dbReference>
<dbReference type="Pfam" id="PF00001">
    <property type="entry name" value="7tm_1"/>
    <property type="match status" value="1"/>
</dbReference>
<feature type="domain" description="G-protein coupled receptors family 1 profile" evidence="9">
    <location>
        <begin position="17"/>
        <end position="276"/>
    </location>
</feature>
<evidence type="ECO:0000313" key="10">
    <source>
        <dbReference type="EMBL" id="CAF1419724.1"/>
    </source>
</evidence>
<feature type="transmembrane region" description="Helical" evidence="8">
    <location>
        <begin position="149"/>
        <end position="176"/>
    </location>
</feature>
<comment type="subcellular location">
    <subcellularLocation>
        <location evidence="1">Membrane</location>
        <topology evidence="1">Multi-pass membrane protein</topology>
    </subcellularLocation>
</comment>
<dbReference type="Gene3D" id="1.20.1070.10">
    <property type="entry name" value="Rhodopsin 7-helix transmembrane proteins"/>
    <property type="match status" value="1"/>
</dbReference>
<dbReference type="PROSITE" id="PS50262">
    <property type="entry name" value="G_PROTEIN_RECEP_F1_2"/>
    <property type="match status" value="1"/>
</dbReference>